<accession>A0ABU2RTV9</accession>
<comment type="caution">
    <text evidence="2">The sequence shown here is derived from an EMBL/GenBank/DDBJ whole genome shotgun (WGS) entry which is preliminary data.</text>
</comment>
<feature type="compositionally biased region" description="Low complexity" evidence="1">
    <location>
        <begin position="61"/>
        <end position="70"/>
    </location>
</feature>
<evidence type="ECO:0000313" key="3">
    <source>
        <dbReference type="Proteomes" id="UP001183777"/>
    </source>
</evidence>
<organism evidence="2 3">
    <name type="scientific">Streptomyces salyersiae</name>
    <dbReference type="NCBI Taxonomy" id="3075530"/>
    <lineage>
        <taxon>Bacteria</taxon>
        <taxon>Bacillati</taxon>
        <taxon>Actinomycetota</taxon>
        <taxon>Actinomycetes</taxon>
        <taxon>Kitasatosporales</taxon>
        <taxon>Streptomycetaceae</taxon>
        <taxon>Streptomyces</taxon>
    </lineage>
</organism>
<sequence length="131" mass="13590">MRETAVRFALTFLAGLLLVAQSPLPDRSATGLQVFASAVPAAASPAETAREAERTYGAGGAAERSGEANGLAHPRDRRRSAASPLDPPRRSPAYDTHGALRPAGVPVPGTAHDAGRPVRAPSCPVLQVFRC</sequence>
<dbReference type="Proteomes" id="UP001183777">
    <property type="component" value="Unassembled WGS sequence"/>
</dbReference>
<name>A0ABU2RTV9_9ACTN</name>
<proteinExistence type="predicted"/>
<gene>
    <name evidence="2" type="ORF">RM649_32115</name>
</gene>
<protein>
    <recommendedName>
        <fullName evidence="4">Secreted protein</fullName>
    </recommendedName>
</protein>
<evidence type="ECO:0008006" key="4">
    <source>
        <dbReference type="Google" id="ProtNLM"/>
    </source>
</evidence>
<evidence type="ECO:0000256" key="1">
    <source>
        <dbReference type="SAM" id="MobiDB-lite"/>
    </source>
</evidence>
<feature type="region of interest" description="Disordered" evidence="1">
    <location>
        <begin position="40"/>
        <end position="119"/>
    </location>
</feature>
<keyword evidence="3" id="KW-1185">Reference proteome</keyword>
<dbReference type="EMBL" id="JAVREX010000020">
    <property type="protein sequence ID" value="MDT0432264.1"/>
    <property type="molecule type" value="Genomic_DNA"/>
</dbReference>
<evidence type="ECO:0000313" key="2">
    <source>
        <dbReference type="EMBL" id="MDT0432264.1"/>
    </source>
</evidence>
<reference evidence="3" key="1">
    <citation type="submission" date="2023-07" db="EMBL/GenBank/DDBJ databases">
        <title>30 novel species of actinomycetes from the DSMZ collection.</title>
        <authorList>
            <person name="Nouioui I."/>
        </authorList>
    </citation>
    <scope>NUCLEOTIDE SEQUENCE [LARGE SCALE GENOMIC DNA]</scope>
    <source>
        <strain evidence="3">DSM 41770</strain>
    </source>
</reference>
<dbReference type="RefSeq" id="WP_200695061.1">
    <property type="nucleotide sequence ID" value="NZ_JAVREX010000020.1"/>
</dbReference>